<dbReference type="EMBL" id="CP022098">
    <property type="protein sequence ID" value="ATB36887.1"/>
    <property type="molecule type" value="Genomic_DNA"/>
</dbReference>
<dbReference type="AlphaFoldDB" id="A0A250J0A9"/>
<name>A0A250J0A9_9BACT</name>
<reference evidence="2 3" key="1">
    <citation type="submission" date="2017-06" db="EMBL/GenBank/DDBJ databases">
        <title>Sequencing and comparative analysis of myxobacterial genomes.</title>
        <authorList>
            <person name="Rupp O."/>
            <person name="Goesmann A."/>
            <person name="Sogaard-Andersen L."/>
        </authorList>
    </citation>
    <scope>NUCLEOTIDE SEQUENCE [LARGE SCALE GENOMIC DNA]</scope>
    <source>
        <strain evidence="2 3">DSM 52655</strain>
    </source>
</reference>
<keyword evidence="1" id="KW-1133">Transmembrane helix</keyword>
<feature type="transmembrane region" description="Helical" evidence="1">
    <location>
        <begin position="21"/>
        <end position="41"/>
    </location>
</feature>
<gene>
    <name evidence="2" type="ORF">CYFUS_002302</name>
</gene>
<evidence type="ECO:0000313" key="2">
    <source>
        <dbReference type="EMBL" id="ATB36887.1"/>
    </source>
</evidence>
<evidence type="ECO:0000313" key="3">
    <source>
        <dbReference type="Proteomes" id="UP000217257"/>
    </source>
</evidence>
<keyword evidence="1" id="KW-0812">Transmembrane</keyword>
<keyword evidence="1" id="KW-0472">Membrane</keyword>
<dbReference type="KEGG" id="cfus:CYFUS_002302"/>
<evidence type="ECO:0008006" key="4">
    <source>
        <dbReference type="Google" id="ProtNLM"/>
    </source>
</evidence>
<organism evidence="2 3">
    <name type="scientific">Cystobacter fuscus</name>
    <dbReference type="NCBI Taxonomy" id="43"/>
    <lineage>
        <taxon>Bacteria</taxon>
        <taxon>Pseudomonadati</taxon>
        <taxon>Myxococcota</taxon>
        <taxon>Myxococcia</taxon>
        <taxon>Myxococcales</taxon>
        <taxon>Cystobacterineae</taxon>
        <taxon>Archangiaceae</taxon>
        <taxon>Cystobacter</taxon>
    </lineage>
</organism>
<feature type="transmembrane region" description="Helical" evidence="1">
    <location>
        <begin position="112"/>
        <end position="130"/>
    </location>
</feature>
<dbReference type="InterPro" id="IPR021125">
    <property type="entry name" value="DUF2127"/>
</dbReference>
<feature type="transmembrane region" description="Helical" evidence="1">
    <location>
        <begin position="136"/>
        <end position="156"/>
    </location>
</feature>
<dbReference type="Pfam" id="PF09900">
    <property type="entry name" value="DUF2127"/>
    <property type="match status" value="1"/>
</dbReference>
<evidence type="ECO:0000256" key="1">
    <source>
        <dbReference type="SAM" id="Phobius"/>
    </source>
</evidence>
<protein>
    <recommendedName>
        <fullName evidence="4">DUF2127 domain-containing protein</fullName>
    </recommendedName>
</protein>
<accession>A0A250J0A9</accession>
<proteinExistence type="predicted"/>
<sequence length="171" mass="19146">MKTERSGPDSDQRAPRTLGMWLIITYKFVKAGLMLGLAIWLTTDPEAVYLFGQRVAHELVEARPFMVRLGNWLHTHLTKHVIERSALVAWLDGVTTALEGTLLLLGKPWGEWLVVIGLSLFLPFEVYEVIHKPGVGKAIVLLLNAAIVVYLVYELLFPAHRARSRQVPPAG</sequence>
<dbReference type="Proteomes" id="UP000217257">
    <property type="component" value="Chromosome"/>
</dbReference>